<organism evidence="1 2">
    <name type="scientific">Enterobacter wuhouensis</name>
    <dbReference type="NCBI Taxonomy" id="2529381"/>
    <lineage>
        <taxon>Bacteria</taxon>
        <taxon>Pseudomonadati</taxon>
        <taxon>Pseudomonadota</taxon>
        <taxon>Gammaproteobacteria</taxon>
        <taxon>Enterobacterales</taxon>
        <taxon>Enterobacteriaceae</taxon>
        <taxon>Enterobacter</taxon>
    </lineage>
</organism>
<evidence type="ECO:0000313" key="1">
    <source>
        <dbReference type="EMBL" id="TCB88241.1"/>
    </source>
</evidence>
<dbReference type="OrthoDB" id="6626284at2"/>
<dbReference type="Proteomes" id="UP000291424">
    <property type="component" value="Unassembled WGS sequence"/>
</dbReference>
<dbReference type="GeneID" id="45818359"/>
<evidence type="ECO:0000313" key="2">
    <source>
        <dbReference type="Proteomes" id="UP000291424"/>
    </source>
</evidence>
<dbReference type="AlphaFoldDB" id="A0A4R0G0V1"/>
<gene>
    <name evidence="1" type="ORF">E0L20_21685</name>
</gene>
<sequence length="253" mass="29139">MADLDRDFTPDELLIVFRKKRKALRFHLGVRQKHIARQWLNKDTEIVIVLQTGRQTKDEDLARRLADEHGEKKWRRYLKIFSLSEWMIKGIRNDMSEAEQYWEQGTSALESDPDHAVQLMLKAIALLDRGLKRSESAAGKRIKERHKLNSAYGGKVKATRFDGVKDEVIKHLEAQPEGWETKTDAINAIIKALRPYIEEHGWPSAQDKNDSRDAAMVEASQSKLLAEWSVKDKRVKAAFAKAVQKRIGVSQNR</sequence>
<accession>A0A4R0G0V1</accession>
<dbReference type="RefSeq" id="WP_004114617.1">
    <property type="nucleotide sequence ID" value="NZ_SJOO01000015.1"/>
</dbReference>
<comment type="caution">
    <text evidence="1">The sequence shown here is derived from an EMBL/GenBank/DDBJ whole genome shotgun (WGS) entry which is preliminary data.</text>
</comment>
<name>A0A4R0G0V1_9ENTR</name>
<dbReference type="EMBL" id="SJOO01000015">
    <property type="protein sequence ID" value="TCB88241.1"/>
    <property type="molecule type" value="Genomic_DNA"/>
</dbReference>
<reference evidence="1 2" key="1">
    <citation type="submission" date="2019-02" db="EMBL/GenBank/DDBJ databases">
        <title>The draft genome of Enterobacter spp. strains.</title>
        <authorList>
            <person name="Wang C."/>
            <person name="Feng Y."/>
            <person name="Zong Z."/>
        </authorList>
    </citation>
    <scope>NUCLEOTIDE SEQUENCE [LARGE SCALE GENOMIC DNA]</scope>
    <source>
        <strain evidence="1 2">WCHEW120002</strain>
    </source>
</reference>
<protein>
    <submittedName>
        <fullName evidence="1">Uncharacterized protein</fullName>
    </submittedName>
</protein>
<proteinExistence type="predicted"/>